<keyword evidence="2" id="KW-1185">Reference proteome</keyword>
<sequence length="90" mass="10047">DAVTSEEQQLSDVFYSALHLHSTPDPLLQQAARRASAAVIETGLEGAATQDTPTMDELQKELKDLFEVDEATMVQIKEQAQKKDVSFFFF</sequence>
<evidence type="ECO:0000313" key="2">
    <source>
        <dbReference type="Proteomes" id="UP001487740"/>
    </source>
</evidence>
<dbReference type="Proteomes" id="UP001487740">
    <property type="component" value="Unassembled WGS sequence"/>
</dbReference>
<dbReference type="AlphaFoldDB" id="A0AAW0SFT1"/>
<dbReference type="EMBL" id="JARAKH010001075">
    <property type="protein sequence ID" value="KAK8373602.1"/>
    <property type="molecule type" value="Genomic_DNA"/>
</dbReference>
<protein>
    <submittedName>
        <fullName evidence="1">Uncharacterized protein</fullName>
    </submittedName>
</protein>
<evidence type="ECO:0000313" key="1">
    <source>
        <dbReference type="EMBL" id="KAK8373602.1"/>
    </source>
</evidence>
<feature type="non-terminal residue" evidence="1">
    <location>
        <position position="1"/>
    </location>
</feature>
<proteinExistence type="predicted"/>
<name>A0AAW0SFT1_SCYPA</name>
<gene>
    <name evidence="1" type="ORF">O3P69_011336</name>
</gene>
<comment type="caution">
    <text evidence="1">The sequence shown here is derived from an EMBL/GenBank/DDBJ whole genome shotgun (WGS) entry which is preliminary data.</text>
</comment>
<reference evidence="1 2" key="1">
    <citation type="submission" date="2023-03" db="EMBL/GenBank/DDBJ databases">
        <title>High-quality genome of Scylla paramamosain provides insights in environmental adaptation.</title>
        <authorList>
            <person name="Zhang L."/>
        </authorList>
    </citation>
    <scope>NUCLEOTIDE SEQUENCE [LARGE SCALE GENOMIC DNA]</scope>
    <source>
        <strain evidence="1">LZ_2023a</strain>
        <tissue evidence="1">Muscle</tissue>
    </source>
</reference>
<organism evidence="1 2">
    <name type="scientific">Scylla paramamosain</name>
    <name type="common">Mud crab</name>
    <dbReference type="NCBI Taxonomy" id="85552"/>
    <lineage>
        <taxon>Eukaryota</taxon>
        <taxon>Metazoa</taxon>
        <taxon>Ecdysozoa</taxon>
        <taxon>Arthropoda</taxon>
        <taxon>Crustacea</taxon>
        <taxon>Multicrustacea</taxon>
        <taxon>Malacostraca</taxon>
        <taxon>Eumalacostraca</taxon>
        <taxon>Eucarida</taxon>
        <taxon>Decapoda</taxon>
        <taxon>Pleocyemata</taxon>
        <taxon>Brachyura</taxon>
        <taxon>Eubrachyura</taxon>
        <taxon>Portunoidea</taxon>
        <taxon>Portunidae</taxon>
        <taxon>Portuninae</taxon>
        <taxon>Scylla</taxon>
    </lineage>
</organism>
<accession>A0AAW0SFT1</accession>